<dbReference type="InterPro" id="IPR036188">
    <property type="entry name" value="FAD/NAD-bd_sf"/>
</dbReference>
<reference evidence="5" key="1">
    <citation type="journal article" date="2014" name="Front. Microbiol.">
        <title>High frequency of phylogenetically diverse reductive dehalogenase-homologous genes in deep subseafloor sedimentary metagenomes.</title>
        <authorList>
            <person name="Kawai M."/>
            <person name="Futagami T."/>
            <person name="Toyoda A."/>
            <person name="Takaki Y."/>
            <person name="Nishi S."/>
            <person name="Hori S."/>
            <person name="Arai W."/>
            <person name="Tsubouchi T."/>
            <person name="Morono Y."/>
            <person name="Uchiyama I."/>
            <person name="Ito T."/>
            <person name="Fujiyama A."/>
            <person name="Inagaki F."/>
            <person name="Takami H."/>
        </authorList>
    </citation>
    <scope>NUCLEOTIDE SEQUENCE</scope>
    <source>
        <strain evidence="5">Expedition CK06-06</strain>
    </source>
</reference>
<dbReference type="PRINTS" id="PR00757">
    <property type="entry name" value="AMINEOXDASEF"/>
</dbReference>
<dbReference type="GO" id="GO:0016491">
    <property type="term" value="F:oxidoreductase activity"/>
    <property type="evidence" value="ECO:0007669"/>
    <property type="project" value="UniProtKB-KW"/>
</dbReference>
<protein>
    <recommendedName>
        <fullName evidence="4">Amine oxidase domain-containing protein</fullName>
    </recommendedName>
</protein>
<gene>
    <name evidence="5" type="ORF">S01H4_43751</name>
</gene>
<dbReference type="EMBL" id="BART01024171">
    <property type="protein sequence ID" value="GAH01425.1"/>
    <property type="molecule type" value="Genomic_DNA"/>
</dbReference>
<dbReference type="InterPro" id="IPR002937">
    <property type="entry name" value="Amino_oxidase"/>
</dbReference>
<evidence type="ECO:0000256" key="3">
    <source>
        <dbReference type="ARBA" id="ARBA00023002"/>
    </source>
</evidence>
<evidence type="ECO:0000313" key="5">
    <source>
        <dbReference type="EMBL" id="GAH01425.1"/>
    </source>
</evidence>
<dbReference type="AlphaFoldDB" id="X1CZH7"/>
<evidence type="ECO:0000256" key="2">
    <source>
        <dbReference type="ARBA" id="ARBA00005995"/>
    </source>
</evidence>
<evidence type="ECO:0000259" key="4">
    <source>
        <dbReference type="Pfam" id="PF01593"/>
    </source>
</evidence>
<keyword evidence="3" id="KW-0560">Oxidoreductase</keyword>
<accession>X1CZH7</accession>
<proteinExistence type="inferred from homology"/>
<feature type="domain" description="Amine oxidase" evidence="4">
    <location>
        <begin position="24"/>
        <end position="242"/>
    </location>
</feature>
<dbReference type="Gene3D" id="3.50.50.60">
    <property type="entry name" value="FAD/NAD(P)-binding domain"/>
    <property type="match status" value="1"/>
</dbReference>
<sequence length="243" mass="26954">MAKQQDNVEIKETLYDTVIIGGGIAGLTAAYMLRDKNILVLESEERFGGRVMSEKVHEATNNIGTQFFEVEDTSFHDLVKELGVKYITHDPSDGALGFYMNNKFYPDVLNEIFTTRVKLSALKLLSTAYRKVEIYKLGLTNPNDPRYLKLVAKTVDQLQGRYHPDLIAFTNTYLRGACVAKASRTSAGMGMLLTLDIFNTGKFGFVKGGFQQITDAMVNKLDGKVMSGASVTRVEENDGIVTI</sequence>
<organism evidence="5">
    <name type="scientific">marine sediment metagenome</name>
    <dbReference type="NCBI Taxonomy" id="412755"/>
    <lineage>
        <taxon>unclassified sequences</taxon>
        <taxon>metagenomes</taxon>
        <taxon>ecological metagenomes</taxon>
    </lineage>
</organism>
<comment type="similarity">
    <text evidence="2">Belongs to the flavin monoamine oxidase family.</text>
</comment>
<dbReference type="PANTHER" id="PTHR43563:SF1">
    <property type="entry name" value="AMINE OXIDASE [FLAVIN-CONTAINING] B"/>
    <property type="match status" value="1"/>
</dbReference>
<dbReference type="Pfam" id="PF01593">
    <property type="entry name" value="Amino_oxidase"/>
    <property type="match status" value="1"/>
</dbReference>
<comment type="cofactor">
    <cofactor evidence="1">
        <name>FAD</name>
        <dbReference type="ChEBI" id="CHEBI:57692"/>
    </cofactor>
</comment>
<name>X1CZH7_9ZZZZ</name>
<dbReference type="SUPFAM" id="SSF51905">
    <property type="entry name" value="FAD/NAD(P)-binding domain"/>
    <property type="match status" value="1"/>
</dbReference>
<comment type="caution">
    <text evidence="5">The sequence shown here is derived from an EMBL/GenBank/DDBJ whole genome shotgun (WGS) entry which is preliminary data.</text>
</comment>
<dbReference type="InterPro" id="IPR050703">
    <property type="entry name" value="Flavin_MAO"/>
</dbReference>
<evidence type="ECO:0000256" key="1">
    <source>
        <dbReference type="ARBA" id="ARBA00001974"/>
    </source>
</evidence>
<dbReference type="InterPro" id="IPR001613">
    <property type="entry name" value="Flavin_amine_oxidase"/>
</dbReference>
<feature type="non-terminal residue" evidence="5">
    <location>
        <position position="243"/>
    </location>
</feature>
<dbReference type="PANTHER" id="PTHR43563">
    <property type="entry name" value="AMINE OXIDASE"/>
    <property type="match status" value="1"/>
</dbReference>